<keyword evidence="7" id="KW-0479">Metal-binding</keyword>
<dbReference type="PANTHER" id="PTHR22926">
    <property type="entry name" value="PHOSPHO-N-ACETYLMURAMOYL-PENTAPEPTIDE-TRANSFERASE"/>
    <property type="match status" value="1"/>
</dbReference>
<feature type="transmembrane region" description="Helical" evidence="8">
    <location>
        <begin position="179"/>
        <end position="198"/>
    </location>
</feature>
<dbReference type="GO" id="GO:0071555">
    <property type="term" value="P:cell wall organization"/>
    <property type="evidence" value="ECO:0007669"/>
    <property type="project" value="TreeGrafter"/>
</dbReference>
<evidence type="ECO:0000256" key="6">
    <source>
        <dbReference type="ARBA" id="ARBA00023136"/>
    </source>
</evidence>
<dbReference type="Proteomes" id="UP000248066">
    <property type="component" value="Unassembled WGS sequence"/>
</dbReference>
<dbReference type="CDD" id="cd06853">
    <property type="entry name" value="GT_WecA_like"/>
    <property type="match status" value="1"/>
</dbReference>
<evidence type="ECO:0000256" key="7">
    <source>
        <dbReference type="PIRSR" id="PIRSR600715-1"/>
    </source>
</evidence>
<keyword evidence="5 8" id="KW-1133">Transmembrane helix</keyword>
<dbReference type="AlphaFoldDB" id="A0A2W0H6Y8"/>
<evidence type="ECO:0000256" key="8">
    <source>
        <dbReference type="SAM" id="Phobius"/>
    </source>
</evidence>
<gene>
    <name evidence="9" type="ORF">CR205_15930</name>
</gene>
<dbReference type="InterPro" id="IPR000715">
    <property type="entry name" value="Glycosyl_transferase_4"/>
</dbReference>
<feature type="transmembrane region" description="Helical" evidence="8">
    <location>
        <begin position="156"/>
        <end position="173"/>
    </location>
</feature>
<feature type="transmembrane region" description="Helical" evidence="8">
    <location>
        <begin position="99"/>
        <end position="123"/>
    </location>
</feature>
<comment type="subcellular location">
    <subcellularLocation>
        <location evidence="1">Cell membrane</location>
        <topology evidence="1">Multi-pass membrane protein</topology>
    </subcellularLocation>
</comment>
<comment type="cofactor">
    <cofactor evidence="7">
        <name>Mg(2+)</name>
        <dbReference type="ChEBI" id="CHEBI:18420"/>
    </cofactor>
</comment>
<dbReference type="GO" id="GO:0005886">
    <property type="term" value="C:plasma membrane"/>
    <property type="evidence" value="ECO:0007669"/>
    <property type="project" value="UniProtKB-SubCell"/>
</dbReference>
<feature type="transmembrane region" description="Helical" evidence="8">
    <location>
        <begin position="309"/>
        <end position="327"/>
    </location>
</feature>
<keyword evidence="7" id="KW-0460">Magnesium</keyword>
<dbReference type="InterPro" id="IPR018480">
    <property type="entry name" value="PNAcMuramoyl-5peptid_Trfase_CS"/>
</dbReference>
<feature type="transmembrane region" description="Helical" evidence="8">
    <location>
        <begin position="234"/>
        <end position="255"/>
    </location>
</feature>
<reference evidence="9 10" key="1">
    <citation type="submission" date="2017-10" db="EMBL/GenBank/DDBJ databases">
        <title>Bacillus sp. nov., a halophilic bacterium isolated from a Yangshapao Lake.</title>
        <authorList>
            <person name="Wang H."/>
        </authorList>
    </citation>
    <scope>NUCLEOTIDE SEQUENCE [LARGE SCALE GENOMIC DNA]</scope>
    <source>
        <strain evidence="9 10">YSP-3</strain>
    </source>
</reference>
<dbReference type="Pfam" id="PF00953">
    <property type="entry name" value="Glycos_transf_4"/>
    <property type="match status" value="1"/>
</dbReference>
<dbReference type="EMBL" id="PDOF01000003">
    <property type="protein sequence ID" value="PYZ95870.1"/>
    <property type="molecule type" value="Genomic_DNA"/>
</dbReference>
<keyword evidence="3 9" id="KW-0808">Transferase</keyword>
<feature type="binding site" evidence="7">
    <location>
        <position position="149"/>
    </location>
    <ligand>
        <name>Mg(2+)</name>
        <dbReference type="ChEBI" id="CHEBI:18420"/>
    </ligand>
</feature>
<evidence type="ECO:0000256" key="5">
    <source>
        <dbReference type="ARBA" id="ARBA00022989"/>
    </source>
</evidence>
<feature type="transmembrane region" description="Helical" evidence="8">
    <location>
        <begin position="286"/>
        <end position="303"/>
    </location>
</feature>
<evidence type="ECO:0000313" key="9">
    <source>
        <dbReference type="EMBL" id="PYZ95870.1"/>
    </source>
</evidence>
<dbReference type="RefSeq" id="WP_110521147.1">
    <property type="nucleotide sequence ID" value="NZ_PDOF01000003.1"/>
</dbReference>
<keyword evidence="6 8" id="KW-0472">Membrane</keyword>
<feature type="transmembrane region" description="Helical" evidence="8">
    <location>
        <begin position="129"/>
        <end position="149"/>
    </location>
</feature>
<feature type="transmembrane region" description="Helical" evidence="8">
    <location>
        <begin position="44"/>
        <end position="64"/>
    </location>
</feature>
<dbReference type="PROSITE" id="PS01348">
    <property type="entry name" value="MRAY_2"/>
    <property type="match status" value="1"/>
</dbReference>
<accession>A0A2W0H6Y8</accession>
<keyword evidence="10" id="KW-1185">Reference proteome</keyword>
<feature type="transmembrane region" description="Helical" evidence="8">
    <location>
        <begin position="210"/>
        <end position="228"/>
    </location>
</feature>
<protein>
    <submittedName>
        <fullName evidence="9">Undecaprenyl-phosphate alpha-N-acetylglucosaminyl 1-phosphate transferase</fullName>
    </submittedName>
</protein>
<keyword evidence="4 8" id="KW-0812">Transmembrane</keyword>
<comment type="caution">
    <text evidence="9">The sequence shown here is derived from an EMBL/GenBank/DDBJ whole genome shotgun (WGS) entry which is preliminary data.</text>
</comment>
<name>A0A2W0H6Y8_9BACI</name>
<feature type="transmembrane region" description="Helical" evidence="8">
    <location>
        <begin position="70"/>
        <end position="87"/>
    </location>
</feature>
<dbReference type="GO" id="GO:0009103">
    <property type="term" value="P:lipopolysaccharide biosynthetic process"/>
    <property type="evidence" value="ECO:0007669"/>
    <property type="project" value="TreeGrafter"/>
</dbReference>
<feature type="binding site" evidence="7">
    <location>
        <position position="209"/>
    </location>
    <ligand>
        <name>Mg(2+)</name>
        <dbReference type="ChEBI" id="CHEBI:18420"/>
    </ligand>
</feature>
<evidence type="ECO:0000256" key="1">
    <source>
        <dbReference type="ARBA" id="ARBA00004651"/>
    </source>
</evidence>
<keyword evidence="2" id="KW-1003">Cell membrane</keyword>
<evidence type="ECO:0000313" key="10">
    <source>
        <dbReference type="Proteomes" id="UP000248066"/>
    </source>
</evidence>
<evidence type="ECO:0000256" key="2">
    <source>
        <dbReference type="ARBA" id="ARBA00022475"/>
    </source>
</evidence>
<sequence>MLTYVLIFAIAFIVAVSATPLAKKISYLTGAVDVPNYRKIHEGAMPRLGGLAIVSGTVAGVVFWGPSLDYFWGIAGGAMLIVLLGLADDKYTLTAKAKIIVQTLAAFCIVMSGLMIELVSIPFYGQVELGVWSIPITMLWIVAITNAINLIDGLDGLAAGTSGIALFTIFLMAVMDGQILVIGLSLALLGATLGFLLFNFYPAKIFMGDTGAMFLGFSIAVISMLGLFKNVTIFSFVIPILILGIPIFDTLFAIIRRKLNNQKIYAPDRKHLHYCLLDMGFSHQHTVLMIYGMSALFGISAILFNATALWTSVLLVALLLVAIELGAERIGLLGSKKQPLLSIIRKVVGAIR</sequence>
<evidence type="ECO:0000256" key="3">
    <source>
        <dbReference type="ARBA" id="ARBA00022679"/>
    </source>
</evidence>
<dbReference type="GO" id="GO:0044038">
    <property type="term" value="P:cell wall macromolecule biosynthetic process"/>
    <property type="evidence" value="ECO:0007669"/>
    <property type="project" value="TreeGrafter"/>
</dbReference>
<dbReference type="PANTHER" id="PTHR22926:SF3">
    <property type="entry name" value="UNDECAPRENYL-PHOSPHATE ALPHA-N-ACETYLGLUCOSAMINYL 1-PHOSPHATE TRANSFERASE"/>
    <property type="match status" value="1"/>
</dbReference>
<dbReference type="GO" id="GO:0016780">
    <property type="term" value="F:phosphotransferase activity, for other substituted phosphate groups"/>
    <property type="evidence" value="ECO:0007669"/>
    <property type="project" value="InterPro"/>
</dbReference>
<organism evidence="9 10">
    <name type="scientific">Alteribacter lacisalsi</name>
    <dbReference type="NCBI Taxonomy" id="2045244"/>
    <lineage>
        <taxon>Bacteria</taxon>
        <taxon>Bacillati</taxon>
        <taxon>Bacillota</taxon>
        <taxon>Bacilli</taxon>
        <taxon>Bacillales</taxon>
        <taxon>Bacillaceae</taxon>
        <taxon>Alteribacter</taxon>
    </lineage>
</organism>
<dbReference type="GO" id="GO:0046872">
    <property type="term" value="F:metal ion binding"/>
    <property type="evidence" value="ECO:0007669"/>
    <property type="project" value="UniProtKB-KW"/>
</dbReference>
<dbReference type="OrthoDB" id="9783652at2"/>
<evidence type="ECO:0000256" key="4">
    <source>
        <dbReference type="ARBA" id="ARBA00022692"/>
    </source>
</evidence>
<feature type="transmembrane region" description="Helical" evidence="8">
    <location>
        <begin position="6"/>
        <end position="23"/>
    </location>
</feature>
<proteinExistence type="predicted"/>